<dbReference type="EMBL" id="JAJFAZ020000004">
    <property type="protein sequence ID" value="KAI5330767.1"/>
    <property type="molecule type" value="Genomic_DNA"/>
</dbReference>
<dbReference type="GO" id="GO:0043531">
    <property type="term" value="F:ADP binding"/>
    <property type="evidence" value="ECO:0007669"/>
    <property type="project" value="InterPro"/>
</dbReference>
<dbReference type="Proteomes" id="UP001054821">
    <property type="component" value="Chromosome 4"/>
</dbReference>
<evidence type="ECO:0000313" key="6">
    <source>
        <dbReference type="EMBL" id="KAI5330767.1"/>
    </source>
</evidence>
<evidence type="ECO:0000256" key="1">
    <source>
        <dbReference type="ARBA" id="ARBA00022737"/>
    </source>
</evidence>
<dbReference type="OMA" id="EISHCYK"/>
<dbReference type="Gene3D" id="1.10.8.430">
    <property type="entry name" value="Helical domain of apoptotic protease-activating factors"/>
    <property type="match status" value="1"/>
</dbReference>
<dbReference type="PRINTS" id="PR00364">
    <property type="entry name" value="DISEASERSIST"/>
</dbReference>
<dbReference type="Gene3D" id="3.40.50.300">
    <property type="entry name" value="P-loop containing nucleotide triphosphate hydrolases"/>
    <property type="match status" value="1"/>
</dbReference>
<accession>A0A5E4FT29</accession>
<dbReference type="Proteomes" id="UP000327085">
    <property type="component" value="Chromosome 4"/>
</dbReference>
<dbReference type="Pfam" id="PF00931">
    <property type="entry name" value="NB-ARC"/>
    <property type="match status" value="1"/>
</dbReference>
<evidence type="ECO:0000313" key="8">
    <source>
        <dbReference type="Proteomes" id="UP000327085"/>
    </source>
</evidence>
<keyword evidence="9" id="KW-1185">Reference proteome</keyword>
<dbReference type="InterPro" id="IPR055414">
    <property type="entry name" value="LRR_R13L4/SHOC2-like"/>
</dbReference>
<evidence type="ECO:0000256" key="2">
    <source>
        <dbReference type="ARBA" id="ARBA00022741"/>
    </source>
</evidence>
<keyword evidence="1" id="KW-0677">Repeat</keyword>
<evidence type="ECO:0000313" key="9">
    <source>
        <dbReference type="Proteomes" id="UP001054821"/>
    </source>
</evidence>
<dbReference type="AlphaFoldDB" id="A0A5E4FT29"/>
<dbReference type="InterPro" id="IPR041118">
    <property type="entry name" value="Rx_N"/>
</dbReference>
<protein>
    <submittedName>
        <fullName evidence="7">PREDICTED: disease resistance</fullName>
    </submittedName>
</protein>
<dbReference type="SUPFAM" id="SSF52540">
    <property type="entry name" value="P-loop containing nucleoside triphosphate hydrolases"/>
    <property type="match status" value="1"/>
</dbReference>
<dbReference type="SMART" id="SM00382">
    <property type="entry name" value="AAA"/>
    <property type="match status" value="1"/>
</dbReference>
<reference evidence="7" key="1">
    <citation type="submission" date="2019-07" db="EMBL/GenBank/DDBJ databases">
        <authorList>
            <person name="Alioto T."/>
            <person name="Alioto T."/>
            <person name="Gomez Garrido J."/>
        </authorList>
    </citation>
    <scope>NUCLEOTIDE SEQUENCE</scope>
</reference>
<feature type="domain" description="AAA+ ATPase" evidence="5">
    <location>
        <begin position="149"/>
        <end position="286"/>
    </location>
</feature>
<dbReference type="Pfam" id="PF18052">
    <property type="entry name" value="Rx_N"/>
    <property type="match status" value="1"/>
</dbReference>
<dbReference type="SUPFAM" id="SSF52058">
    <property type="entry name" value="L domain-like"/>
    <property type="match status" value="1"/>
</dbReference>
<dbReference type="PANTHER" id="PTHR36766">
    <property type="entry name" value="PLANT BROAD-SPECTRUM MILDEW RESISTANCE PROTEIN RPW8"/>
    <property type="match status" value="1"/>
</dbReference>
<dbReference type="InParanoid" id="A0A5E4FT29"/>
<reference evidence="8" key="2">
    <citation type="journal article" date="2020" name="Plant J.">
        <title>Transposons played a major role in the diversification between the closely related almond and peach genomes: results from the almond genome sequence.</title>
        <authorList>
            <person name="Alioto T."/>
            <person name="Alexiou K.G."/>
            <person name="Bardil A."/>
            <person name="Barteri F."/>
            <person name="Castanera R."/>
            <person name="Cruz F."/>
            <person name="Dhingra A."/>
            <person name="Duval H."/>
            <person name="Fernandez I Marti A."/>
            <person name="Frias L."/>
            <person name="Galan B."/>
            <person name="Garcia J.L."/>
            <person name="Howad W."/>
            <person name="Gomez-Garrido J."/>
            <person name="Gut M."/>
            <person name="Julca I."/>
            <person name="Morata J."/>
            <person name="Puigdomenech P."/>
            <person name="Ribeca P."/>
            <person name="Rubio Cabetas M.J."/>
            <person name="Vlasova A."/>
            <person name="Wirthensohn M."/>
            <person name="Garcia-Mas J."/>
            <person name="Gabaldon T."/>
            <person name="Casacuberta J.M."/>
            <person name="Arus P."/>
        </authorList>
    </citation>
    <scope>NUCLEOTIDE SEQUENCE [LARGE SCALE GENOMIC DNA]</scope>
    <source>
        <strain evidence="8">cv. Texas</strain>
    </source>
</reference>
<dbReference type="Pfam" id="PF23598">
    <property type="entry name" value="LRR_14"/>
    <property type="match status" value="1"/>
</dbReference>
<dbReference type="GO" id="GO:0006952">
    <property type="term" value="P:defense response"/>
    <property type="evidence" value="ECO:0007669"/>
    <property type="project" value="UniProtKB-KW"/>
</dbReference>
<dbReference type="Gene3D" id="3.80.10.10">
    <property type="entry name" value="Ribonuclease Inhibitor"/>
    <property type="match status" value="1"/>
</dbReference>
<gene>
    <name evidence="7" type="ORF">ALMOND_2B030824</name>
    <name evidence="6" type="ORF">L3X38_020893</name>
</gene>
<organism evidence="7 8">
    <name type="scientific">Prunus dulcis</name>
    <name type="common">Almond</name>
    <name type="synonym">Amygdalus dulcis</name>
    <dbReference type="NCBI Taxonomy" id="3755"/>
    <lineage>
        <taxon>Eukaryota</taxon>
        <taxon>Viridiplantae</taxon>
        <taxon>Streptophyta</taxon>
        <taxon>Embryophyta</taxon>
        <taxon>Tracheophyta</taxon>
        <taxon>Spermatophyta</taxon>
        <taxon>Magnoliopsida</taxon>
        <taxon>eudicotyledons</taxon>
        <taxon>Gunneridae</taxon>
        <taxon>Pentapetalae</taxon>
        <taxon>rosids</taxon>
        <taxon>fabids</taxon>
        <taxon>Rosales</taxon>
        <taxon>Rosaceae</taxon>
        <taxon>Amygdaloideae</taxon>
        <taxon>Amygdaleae</taxon>
        <taxon>Prunus</taxon>
    </lineage>
</organism>
<reference evidence="6 9" key="3">
    <citation type="journal article" date="2022" name="G3 (Bethesda)">
        <title>Whole-genome sequence and methylome profiling of the almond [Prunus dulcis (Mill.) D.A. Webb] cultivar 'Nonpareil'.</title>
        <authorList>
            <person name="D'Amico-Willman K.M."/>
            <person name="Ouma W.Z."/>
            <person name="Meulia T."/>
            <person name="Sideli G.M."/>
            <person name="Gradziel T.M."/>
            <person name="Fresnedo-Ramirez J."/>
        </authorList>
    </citation>
    <scope>NUCLEOTIDE SEQUENCE [LARGE SCALE GENOMIC DNA]</scope>
    <source>
        <strain evidence="6">Clone GOH B32 T37-40</strain>
    </source>
</reference>
<dbReference type="InterPro" id="IPR002182">
    <property type="entry name" value="NB-ARC"/>
</dbReference>
<sequence length="784" mass="89901">MQSPIVNAMVQTLTQQVFNALVNQAQFSLEFSGQFKQMKTGLDLTKVLHADTENLNHKNETVRAGLSILKEVIYKADDVLTYCLVRDEYMKDASWAVYLLHDPFFSHRTGKKLRDINRHMKEDWNPTDTIGLDDDVEKIKGWMFDTTKPLHRIGIVGMGGLGKTTISQKIFHDVKVLAHFDKMIWVCVSQSFSAERIMRSILERLEENVSGFGLTQILSKIQGGHKGKRCLIVMDDVWSQTEVDWWTNVCSVFPKQNSCIIITTRNEDAAISMGVESSQIHRPNTLNDDESWSLFSKFAFSLSSGICLDDQFENLGKELLKKCGGLPLAIKAIGSLLASKINSPSQWRDILESFHALTTEGKASSVMASLRLSYDELPPFLKQCMLCFSIYREDFEISAYQLIHGGCLVEIVQQRGFDGRVYKCKIHDMVREMIIMIAEEEEFCSFNEQSRQKLTANSRWLSFIDEMDEKSLKYSPKLRAMLLMSSRPFEFDRISGFLRSLRMLDLSNCAVDETCVKDLFNWISSLKRLASLNLSGIQALKEVPSSIHKLLNLQLLILNGCSHLEKIHPSITNLKKLIILDLVGCPIQYLPQGLGRLSYLQELSGFKVGSQHRKQCFQLLEIKDLIHLRVLRMHISDVAVIIDNELDVLSQLKMLKVLAIDAEDCRGKDDFEMLDKLTPPPSLQELYLKYYQRETLPEWVNPKELSRLKYLCIENSDLVNLGSGHPAWKVEGLCLKYLMKLDLQWKDLEKDMPALRYMEISHCYKLKDFPCSVIESEIWRKNQD</sequence>
<keyword evidence="3" id="KW-0611">Plant defense</keyword>
<dbReference type="InterPro" id="IPR003593">
    <property type="entry name" value="AAA+_ATPase"/>
</dbReference>
<keyword evidence="2" id="KW-0547">Nucleotide-binding</keyword>
<dbReference type="EMBL" id="CABIKO010000195">
    <property type="protein sequence ID" value="VVA30686.1"/>
    <property type="molecule type" value="Genomic_DNA"/>
</dbReference>
<keyword evidence="4" id="KW-0067">ATP-binding</keyword>
<name>A0A5E4FT29_PRUDU</name>
<evidence type="ECO:0000259" key="5">
    <source>
        <dbReference type="SMART" id="SM00382"/>
    </source>
</evidence>
<evidence type="ECO:0000313" key="7">
    <source>
        <dbReference type="EMBL" id="VVA30686.1"/>
    </source>
</evidence>
<dbReference type="PANTHER" id="PTHR36766:SF70">
    <property type="entry name" value="DISEASE RESISTANCE PROTEIN RGA4"/>
    <property type="match status" value="1"/>
</dbReference>
<proteinExistence type="predicted"/>
<dbReference type="Gramene" id="VVA30686">
    <property type="protein sequence ID" value="VVA30686"/>
    <property type="gene ID" value="Prudul26B030824"/>
</dbReference>
<dbReference type="InterPro" id="IPR042197">
    <property type="entry name" value="Apaf_helical"/>
</dbReference>
<dbReference type="GO" id="GO:0005524">
    <property type="term" value="F:ATP binding"/>
    <property type="evidence" value="ECO:0007669"/>
    <property type="project" value="UniProtKB-KW"/>
</dbReference>
<dbReference type="InterPro" id="IPR027417">
    <property type="entry name" value="P-loop_NTPase"/>
</dbReference>
<dbReference type="FunFam" id="3.40.50.300:FF:001091">
    <property type="entry name" value="Probable disease resistance protein At1g61300"/>
    <property type="match status" value="1"/>
</dbReference>
<dbReference type="InterPro" id="IPR032675">
    <property type="entry name" value="LRR_dom_sf"/>
</dbReference>
<evidence type="ECO:0000256" key="4">
    <source>
        <dbReference type="ARBA" id="ARBA00022840"/>
    </source>
</evidence>
<evidence type="ECO:0000256" key="3">
    <source>
        <dbReference type="ARBA" id="ARBA00022821"/>
    </source>
</evidence>
<dbReference type="GO" id="GO:0051707">
    <property type="term" value="P:response to other organism"/>
    <property type="evidence" value="ECO:0007669"/>
    <property type="project" value="UniProtKB-ARBA"/>
</dbReference>